<evidence type="ECO:0000256" key="3">
    <source>
        <dbReference type="SAM" id="Phobius"/>
    </source>
</evidence>
<feature type="transmembrane region" description="Helical" evidence="3">
    <location>
        <begin position="361"/>
        <end position="380"/>
    </location>
</feature>
<feature type="transmembrane region" description="Helical" evidence="3">
    <location>
        <begin position="834"/>
        <end position="857"/>
    </location>
</feature>
<keyword evidence="3" id="KW-0472">Membrane</keyword>
<feature type="transmembrane region" description="Helical" evidence="3">
    <location>
        <begin position="386"/>
        <end position="414"/>
    </location>
</feature>
<dbReference type="GO" id="GO:0016020">
    <property type="term" value="C:membrane"/>
    <property type="evidence" value="ECO:0007669"/>
    <property type="project" value="TreeGrafter"/>
</dbReference>
<dbReference type="Proteomes" id="UP000030744">
    <property type="component" value="Unassembled WGS sequence"/>
</dbReference>
<sequence>MSNLLEASFLNAVWDLHMKILDIKVTAEEAGDALADAAVAVAETGDTLELPSRRLQSVAFSNSGKLGEGTQQRSGSQSADTKQQQVLALRRLAWGDPAAVVQQHFVEEQLRQQMQQQQQQNQWTPTGGGGRRRREGQAAAASTQQQQPQQALTHLQTQPEPVCDPERELPRVRITGLACRPPLPAGEYAFQNLCFKDSTGACEAPDGIIFVYGHKRYQITDDAKLRPFALRWERKLQQLLQTEKLPGATMGLKTERSLSDELAASSSAGPGGEVMLIAAAGSLIGAIVALTGAGAALLGYLGGAGVCFMSGVVSTGTAAAAPLLVVGIGVDDTLVLLQSYSLTVHKRSAADRLQLTLRDSGVGITITTLTNLLTFGIGAFSPYLAIKSFCLLCLAGLFLGYVMCLTFFLGFLALDAKAEAAGQVMGIFRCCPMKIMRDSAFTKTHAEQQLKHQHQHEGKGKQRRQMPTLKGLPMLQYVDKTRLPGADASALSACASDIFQCITMQVEAALQQQQQQRLLEAETRRIRKQQTSKKKKQRKKAPARRRKNAKTPLTSTSSGTDDKKQDDTSSDSENCKKKTRQRKQPARKTNARKKKLMESSNSSKTTNSMSNKRSTKSFRSSRSSAKKQQQQQRQRRAKALRPALKGRRQQQQQQEQEEQQEQPKQSEAPEPGAGVQGALEANSRLAAAAVAAAAGMFASGANLDRSGSKAGGVSVRPARPRRTTVHFYRKTSTAPLTASLPQQQQQPHQSGEWHDQVVVNLCVGSGSAVVAAAAEAAEAAFNTAGRSWSGERIARLQLMQRLGGDGLAEPQGNVGRGLRKVLVRFGARLLMNPFFKLMLLIVFTAVCATAIIGLYAWLQTPFGSSFTAFFSWSSGFRLRAWALMLVPKYFPSTQENSNFMHQLRADLAQFPLLQGAAYNRNFVYFESDDAIVPQTVSSLASAGCAVIVVSLFLLPSLRGAILVVGILLVIDIVILGFMALWGLPLNLLTMVNLTISIGGPLLHGALSTQLAVIPLAFVDSPVLSVFFKMTTLVIIVGVTHGLMLLPVLLSLIGPMQQSQQKMVQQLLALQKQYDRLEEQIVACGGSRENPRLKKQRKALRRLIEQQEQPPETARDACLEFAKGLCPDHPKNVFLRNRQIRNWVQQEK</sequence>
<feature type="compositionally biased region" description="Basic residues" evidence="2">
    <location>
        <begin position="525"/>
        <end position="549"/>
    </location>
</feature>
<feature type="compositionally biased region" description="Basic residues" evidence="2">
    <location>
        <begin position="633"/>
        <end position="648"/>
    </location>
</feature>
<feature type="transmembrane region" description="Helical" evidence="3">
    <location>
        <begin position="960"/>
        <end position="983"/>
    </location>
</feature>
<dbReference type="PANTHER" id="PTHR10796">
    <property type="entry name" value="PATCHED-RELATED"/>
    <property type="match status" value="1"/>
</dbReference>
<evidence type="ECO:0000256" key="2">
    <source>
        <dbReference type="SAM" id="MobiDB-lite"/>
    </source>
</evidence>
<name>U6K509_9EIME</name>
<dbReference type="EMBL" id="HG683827">
    <property type="protein sequence ID" value="CDJ32071.1"/>
    <property type="molecule type" value="Genomic_DNA"/>
</dbReference>
<evidence type="ECO:0000259" key="4">
    <source>
        <dbReference type="PROSITE" id="PS50156"/>
    </source>
</evidence>
<dbReference type="RefSeq" id="XP_013354636.1">
    <property type="nucleotide sequence ID" value="XM_013499182.1"/>
</dbReference>
<dbReference type="AlphaFoldDB" id="U6K509"/>
<evidence type="ECO:0000313" key="5">
    <source>
        <dbReference type="EMBL" id="CDJ32071.1"/>
    </source>
</evidence>
<dbReference type="OrthoDB" id="6510177at2759"/>
<feature type="region of interest" description="Disordered" evidence="2">
    <location>
        <begin position="525"/>
        <end position="675"/>
    </location>
</feature>
<dbReference type="GeneID" id="25376089"/>
<feature type="compositionally biased region" description="Low complexity" evidence="2">
    <location>
        <begin position="137"/>
        <end position="159"/>
    </location>
</feature>
<protein>
    <recommendedName>
        <fullName evidence="4">SSD domain-containing protein</fullName>
    </recommendedName>
</protein>
<feature type="transmembrane region" description="Helical" evidence="3">
    <location>
        <begin position="274"/>
        <end position="300"/>
    </location>
</feature>
<dbReference type="PROSITE" id="PS50156">
    <property type="entry name" value="SSD"/>
    <property type="match status" value="1"/>
</dbReference>
<comment type="similarity">
    <text evidence="1">Belongs to the patched family.</text>
</comment>
<dbReference type="Gene3D" id="1.20.1640.10">
    <property type="entry name" value="Multidrug efflux transporter AcrB transmembrane domain"/>
    <property type="match status" value="1"/>
</dbReference>
<feature type="domain" description="SSD" evidence="4">
    <location>
        <begin position="288"/>
        <end position="414"/>
    </location>
</feature>
<feature type="compositionally biased region" description="Low complexity" evidence="2">
    <location>
        <begin position="112"/>
        <end position="122"/>
    </location>
</feature>
<proteinExistence type="inferred from homology"/>
<keyword evidence="6" id="KW-1185">Reference proteome</keyword>
<accession>U6K509</accession>
<feature type="compositionally biased region" description="Low complexity" evidence="2">
    <location>
        <begin position="599"/>
        <end position="632"/>
    </location>
</feature>
<dbReference type="VEuPathDB" id="ToxoDB:EMH_0011230"/>
<reference evidence="5" key="2">
    <citation type="submission" date="2013-10" db="EMBL/GenBank/DDBJ databases">
        <authorList>
            <person name="Aslett M."/>
        </authorList>
    </citation>
    <scope>NUCLEOTIDE SEQUENCE [LARGE SCALE GENOMIC DNA]</scope>
    <source>
        <strain evidence="5">Houghton</strain>
    </source>
</reference>
<evidence type="ECO:0000313" key="6">
    <source>
        <dbReference type="Proteomes" id="UP000030744"/>
    </source>
</evidence>
<gene>
    <name evidence="5" type="ORF">EMH_0011230</name>
</gene>
<dbReference type="PANTHER" id="PTHR10796:SF92">
    <property type="entry name" value="PATCHED-RELATED, ISOFORM A"/>
    <property type="match status" value="1"/>
</dbReference>
<dbReference type="InterPro" id="IPR053958">
    <property type="entry name" value="HMGCR/SNAP/NPC1-like_SSD"/>
</dbReference>
<feature type="region of interest" description="Disordered" evidence="2">
    <location>
        <begin position="60"/>
        <end position="82"/>
    </location>
</feature>
<keyword evidence="3" id="KW-1133">Transmembrane helix</keyword>
<feature type="region of interest" description="Disordered" evidence="2">
    <location>
        <begin position="446"/>
        <end position="466"/>
    </location>
</feature>
<organism evidence="5 6">
    <name type="scientific">Eimeria mitis</name>
    <dbReference type="NCBI Taxonomy" id="44415"/>
    <lineage>
        <taxon>Eukaryota</taxon>
        <taxon>Sar</taxon>
        <taxon>Alveolata</taxon>
        <taxon>Apicomplexa</taxon>
        <taxon>Conoidasida</taxon>
        <taxon>Coccidia</taxon>
        <taxon>Eucoccidiorida</taxon>
        <taxon>Eimeriorina</taxon>
        <taxon>Eimeriidae</taxon>
        <taxon>Eimeria</taxon>
    </lineage>
</organism>
<reference evidence="5" key="1">
    <citation type="submission" date="2013-10" db="EMBL/GenBank/DDBJ databases">
        <title>Genomic analysis of the causative agents of coccidiosis in chickens.</title>
        <authorList>
            <person name="Reid A.J."/>
            <person name="Blake D."/>
            <person name="Billington K."/>
            <person name="Browne H."/>
            <person name="Dunn M."/>
            <person name="Hung S."/>
            <person name="Kawahara F."/>
            <person name="Miranda-Saavedra D."/>
            <person name="Mourier T."/>
            <person name="Nagra H."/>
            <person name="Otto T.D."/>
            <person name="Rawlings N."/>
            <person name="Sanchez A."/>
            <person name="Sanders M."/>
            <person name="Subramaniam C."/>
            <person name="Tay Y."/>
            <person name="Dear P."/>
            <person name="Doerig C."/>
            <person name="Gruber A."/>
            <person name="Parkinson J."/>
            <person name="Shirley M."/>
            <person name="Wan K.L."/>
            <person name="Berriman M."/>
            <person name="Tomley F."/>
            <person name="Pain A."/>
        </authorList>
    </citation>
    <scope>NUCLEOTIDE SEQUENCE [LARGE SCALE GENOMIC DNA]</scope>
    <source>
        <strain evidence="5">Houghton</strain>
    </source>
</reference>
<feature type="compositionally biased region" description="Basic residues" evidence="2">
    <location>
        <begin position="577"/>
        <end position="595"/>
    </location>
</feature>
<feature type="region of interest" description="Disordered" evidence="2">
    <location>
        <begin position="112"/>
        <end position="166"/>
    </location>
</feature>
<dbReference type="InterPro" id="IPR051697">
    <property type="entry name" value="Patched_domain-protein"/>
</dbReference>
<evidence type="ECO:0000256" key="1">
    <source>
        <dbReference type="ARBA" id="ARBA00005585"/>
    </source>
</evidence>
<keyword evidence="3" id="KW-0812">Transmembrane</keyword>
<dbReference type="InterPro" id="IPR000731">
    <property type="entry name" value="SSD"/>
</dbReference>
<feature type="transmembrane region" description="Helical" evidence="3">
    <location>
        <begin position="869"/>
        <end position="890"/>
    </location>
</feature>
<feature type="transmembrane region" description="Helical" evidence="3">
    <location>
        <begin position="1029"/>
        <end position="1052"/>
    </location>
</feature>
<feature type="compositionally biased region" description="Basic and acidic residues" evidence="2">
    <location>
        <begin position="446"/>
        <end position="460"/>
    </location>
</feature>
<dbReference type="SUPFAM" id="SSF82866">
    <property type="entry name" value="Multidrug efflux transporter AcrB transmembrane domain"/>
    <property type="match status" value="2"/>
</dbReference>
<dbReference type="Pfam" id="PF12349">
    <property type="entry name" value="Sterol-sensing"/>
    <property type="match status" value="1"/>
</dbReference>
<feature type="compositionally biased region" description="Low complexity" evidence="2">
    <location>
        <begin position="550"/>
        <end position="559"/>
    </location>
</feature>
<feature type="transmembrane region" description="Helical" evidence="3">
    <location>
        <begin position="930"/>
        <end position="954"/>
    </location>
</feature>